<sequence length="462" mass="51448">MSTDKSLQHEEDSRFILKKEEKVMSNERFSRRQFLRGAAVVGAAVPFLQACGGPSPDSGSADAGGDEAAPSMEKTSVRYAQVIGPLDKQVDMFNEQSDTVHVEFELVPWGEHADKLLIDVAAGTAPDLWFIGGPWWIQIKRKKVALPITEFLANDPDVVMDDFEFPADSDWGMVDGEIYGLPTNSVILRGLAYSEDRFEEAGLDLPNEDWTLADVAEVGPKLNRGDESFAITSPLLAADLYLTTIWQNGGQIINEDESKCLLDQPEAVEAIEQLVAWREFSMKPGADQALGEFPTAGGKIAMWPMVLADWDTWLKRTANDTTNQWMTFWPSTTNPPAVDVYAGSVHMEAIWSQSEKIDAAWEFFIWRAINQDSLDYQITLFPINYRMEQTVKSAITNERQAAFLTLHLPITGLSTGEYWGPSTTEILNAFRSEYELAILGEKTTQEAMEAATKAIDVILEDV</sequence>
<dbReference type="SUPFAM" id="SSF53850">
    <property type="entry name" value="Periplasmic binding protein-like II"/>
    <property type="match status" value="1"/>
</dbReference>
<dbReference type="AlphaFoldDB" id="A0A6B1D6P0"/>
<dbReference type="NCBIfam" id="TIGR01409">
    <property type="entry name" value="TAT_signal_seq"/>
    <property type="match status" value="1"/>
</dbReference>
<comment type="caution">
    <text evidence="1">The sequence shown here is derived from an EMBL/GenBank/DDBJ whole genome shotgun (WGS) entry which is preliminary data.</text>
</comment>
<dbReference type="PANTHER" id="PTHR43649:SF12">
    <property type="entry name" value="DIACETYLCHITOBIOSE BINDING PROTEIN DASA"/>
    <property type="match status" value="1"/>
</dbReference>
<organism evidence="1">
    <name type="scientific">Caldilineaceae bacterium SB0661_bin_32</name>
    <dbReference type="NCBI Taxonomy" id="2605255"/>
    <lineage>
        <taxon>Bacteria</taxon>
        <taxon>Bacillati</taxon>
        <taxon>Chloroflexota</taxon>
        <taxon>Caldilineae</taxon>
        <taxon>Caldilineales</taxon>
        <taxon>Caldilineaceae</taxon>
    </lineage>
</organism>
<name>A0A6B1D6P0_9CHLR</name>
<dbReference type="InterPro" id="IPR050490">
    <property type="entry name" value="Bact_solute-bd_prot1"/>
</dbReference>
<dbReference type="InterPro" id="IPR006311">
    <property type="entry name" value="TAT_signal"/>
</dbReference>
<proteinExistence type="predicted"/>
<dbReference type="InterPro" id="IPR006059">
    <property type="entry name" value="SBP"/>
</dbReference>
<evidence type="ECO:0000313" key="1">
    <source>
        <dbReference type="EMBL" id="MYC95234.1"/>
    </source>
</evidence>
<dbReference type="PROSITE" id="PS51318">
    <property type="entry name" value="TAT"/>
    <property type="match status" value="1"/>
</dbReference>
<reference evidence="1" key="1">
    <citation type="submission" date="2019-09" db="EMBL/GenBank/DDBJ databases">
        <title>Characterisation of the sponge microbiome using genome-centric metagenomics.</title>
        <authorList>
            <person name="Engelberts J.P."/>
            <person name="Robbins S.J."/>
            <person name="De Goeij J.M."/>
            <person name="Aranda M."/>
            <person name="Bell S.C."/>
            <person name="Webster N.S."/>
        </authorList>
    </citation>
    <scope>NUCLEOTIDE SEQUENCE</scope>
    <source>
        <strain evidence="1">SB0661_bin_32</strain>
    </source>
</reference>
<protein>
    <submittedName>
        <fullName evidence="1">Extracellular solute-binding protein</fullName>
    </submittedName>
</protein>
<dbReference type="Pfam" id="PF01547">
    <property type="entry name" value="SBP_bac_1"/>
    <property type="match status" value="1"/>
</dbReference>
<dbReference type="InterPro" id="IPR019546">
    <property type="entry name" value="TAT_signal_bac_arc"/>
</dbReference>
<dbReference type="Gene3D" id="3.40.190.10">
    <property type="entry name" value="Periplasmic binding protein-like II"/>
    <property type="match status" value="1"/>
</dbReference>
<dbReference type="EMBL" id="VXMH01000048">
    <property type="protein sequence ID" value="MYC95234.1"/>
    <property type="molecule type" value="Genomic_DNA"/>
</dbReference>
<accession>A0A6B1D6P0</accession>
<dbReference type="PANTHER" id="PTHR43649">
    <property type="entry name" value="ARABINOSE-BINDING PROTEIN-RELATED"/>
    <property type="match status" value="1"/>
</dbReference>
<gene>
    <name evidence="1" type="ORF">F4X14_09700</name>
</gene>